<evidence type="ECO:0008006" key="4">
    <source>
        <dbReference type="Google" id="ProtNLM"/>
    </source>
</evidence>
<feature type="transmembrane region" description="Helical" evidence="1">
    <location>
        <begin position="126"/>
        <end position="148"/>
    </location>
</feature>
<dbReference type="GO" id="GO:0140359">
    <property type="term" value="F:ABC-type transporter activity"/>
    <property type="evidence" value="ECO:0007669"/>
    <property type="project" value="InterPro"/>
</dbReference>
<evidence type="ECO:0000313" key="3">
    <source>
        <dbReference type="Proteomes" id="UP000277256"/>
    </source>
</evidence>
<proteinExistence type="predicted"/>
<keyword evidence="1" id="KW-1133">Transmembrane helix</keyword>
<comment type="caution">
    <text evidence="2">The sequence shown here is derived from an EMBL/GenBank/DDBJ whole genome shotgun (WGS) entry which is preliminary data.</text>
</comment>
<feature type="transmembrane region" description="Helical" evidence="1">
    <location>
        <begin position="16"/>
        <end position="38"/>
    </location>
</feature>
<keyword evidence="3" id="KW-1185">Reference proteome</keyword>
<feature type="transmembrane region" description="Helical" evidence="1">
    <location>
        <begin position="219"/>
        <end position="238"/>
    </location>
</feature>
<dbReference type="AlphaFoldDB" id="A0A426V4U9"/>
<protein>
    <recommendedName>
        <fullName evidence="4">ABC transporter permease</fullName>
    </recommendedName>
</protein>
<sequence>MNLFKAELRRIVRRRLSLIFGILALAGVVVLSGFIWAISSQGPSEAELAEAQEMADDWNMENPDYVDCIGEEDYFEDNEFYEWALTDPEYEELSHQERCEAYVGGSRASDYVWTYTFDFESEGPSMLLGVVIVAGLIMMMLASSAIGAEWSSGGMSNLMVWHPNRMQVWGAKLGAALALCAVAMIALAALAFGLLFLTAAVRGEVGTLDGPWWEETLEVLLRTGVLALGMTTLGASLAMLGRHTAIAGGVIAGYLIIGDLIVQMASMAMPMPFPERLSLYTWVIAWISGRIELTDWSDMGMNPDVMVITWGDAGLLLGGIVLLFGALATWSFHRRDAA</sequence>
<gene>
    <name evidence="2" type="ORF">EIW28_04045</name>
</gene>
<dbReference type="RefSeq" id="WP_125246399.1">
    <property type="nucleotide sequence ID" value="NZ_RSEB01000001.1"/>
</dbReference>
<reference evidence="2 3" key="1">
    <citation type="submission" date="2018-12" db="EMBL/GenBank/DDBJ databases">
        <title>Glycomyces sp. YIM 121974 draft genome.</title>
        <authorList>
            <person name="Li Q."/>
        </authorList>
    </citation>
    <scope>NUCLEOTIDE SEQUENCE [LARGE SCALE GENOMIC DNA]</scope>
    <source>
        <strain evidence="2 3">YIM 121974</strain>
    </source>
</reference>
<feature type="transmembrane region" description="Helical" evidence="1">
    <location>
        <begin position="305"/>
        <end position="332"/>
    </location>
</feature>
<evidence type="ECO:0000256" key="1">
    <source>
        <dbReference type="SAM" id="Phobius"/>
    </source>
</evidence>
<feature type="transmembrane region" description="Helical" evidence="1">
    <location>
        <begin position="245"/>
        <end position="265"/>
    </location>
</feature>
<dbReference type="EMBL" id="RSEB01000001">
    <property type="protein sequence ID" value="RRS01924.1"/>
    <property type="molecule type" value="Genomic_DNA"/>
</dbReference>
<keyword evidence="1" id="KW-0472">Membrane</keyword>
<dbReference type="Pfam" id="PF12679">
    <property type="entry name" value="ABC2_membrane_2"/>
    <property type="match status" value="1"/>
</dbReference>
<dbReference type="PANTHER" id="PTHR37305:SF1">
    <property type="entry name" value="MEMBRANE PROTEIN"/>
    <property type="match status" value="1"/>
</dbReference>
<name>A0A426V4U9_9ACTN</name>
<feature type="transmembrane region" description="Helical" evidence="1">
    <location>
        <begin position="169"/>
        <end position="199"/>
    </location>
</feature>
<keyword evidence="1" id="KW-0812">Transmembrane</keyword>
<accession>A0A426V4U9</accession>
<dbReference type="PANTHER" id="PTHR37305">
    <property type="entry name" value="INTEGRAL MEMBRANE PROTEIN-RELATED"/>
    <property type="match status" value="1"/>
</dbReference>
<evidence type="ECO:0000313" key="2">
    <source>
        <dbReference type="EMBL" id="RRS01924.1"/>
    </source>
</evidence>
<dbReference type="GO" id="GO:0005886">
    <property type="term" value="C:plasma membrane"/>
    <property type="evidence" value="ECO:0007669"/>
    <property type="project" value="UniProtKB-SubCell"/>
</dbReference>
<organism evidence="2 3">
    <name type="scientific">Glycomyces terrestris</name>
    <dbReference type="NCBI Taxonomy" id="2493553"/>
    <lineage>
        <taxon>Bacteria</taxon>
        <taxon>Bacillati</taxon>
        <taxon>Actinomycetota</taxon>
        <taxon>Actinomycetes</taxon>
        <taxon>Glycomycetales</taxon>
        <taxon>Glycomycetaceae</taxon>
        <taxon>Glycomyces</taxon>
    </lineage>
</organism>
<dbReference type="Proteomes" id="UP000277256">
    <property type="component" value="Unassembled WGS sequence"/>
</dbReference>
<dbReference type="OrthoDB" id="3352119at2"/>